<feature type="chain" id="PRO_5044759556" evidence="2">
    <location>
        <begin position="19"/>
        <end position="324"/>
    </location>
</feature>
<keyword evidence="2" id="KW-0732">Signal</keyword>
<feature type="compositionally biased region" description="Basic and acidic residues" evidence="1">
    <location>
        <begin position="299"/>
        <end position="311"/>
    </location>
</feature>
<evidence type="ECO:0000313" key="3">
    <source>
        <dbReference type="EMBL" id="KAL3290177.1"/>
    </source>
</evidence>
<feature type="compositionally biased region" description="Polar residues" evidence="1">
    <location>
        <begin position="288"/>
        <end position="298"/>
    </location>
</feature>
<organism evidence="3 4">
    <name type="scientific">Cryptolaemus montrouzieri</name>
    <dbReference type="NCBI Taxonomy" id="559131"/>
    <lineage>
        <taxon>Eukaryota</taxon>
        <taxon>Metazoa</taxon>
        <taxon>Ecdysozoa</taxon>
        <taxon>Arthropoda</taxon>
        <taxon>Hexapoda</taxon>
        <taxon>Insecta</taxon>
        <taxon>Pterygota</taxon>
        <taxon>Neoptera</taxon>
        <taxon>Endopterygota</taxon>
        <taxon>Coleoptera</taxon>
        <taxon>Polyphaga</taxon>
        <taxon>Cucujiformia</taxon>
        <taxon>Coccinelloidea</taxon>
        <taxon>Coccinellidae</taxon>
        <taxon>Scymninae</taxon>
        <taxon>Scymnini</taxon>
        <taxon>Cryptolaemus</taxon>
    </lineage>
</organism>
<evidence type="ECO:0000256" key="1">
    <source>
        <dbReference type="SAM" id="MobiDB-lite"/>
    </source>
</evidence>
<reference evidence="3 4" key="1">
    <citation type="journal article" date="2021" name="BMC Biol.">
        <title>Horizontally acquired antibacterial genes associated with adaptive radiation of ladybird beetles.</title>
        <authorList>
            <person name="Li H.S."/>
            <person name="Tang X.F."/>
            <person name="Huang Y.H."/>
            <person name="Xu Z.Y."/>
            <person name="Chen M.L."/>
            <person name="Du X.Y."/>
            <person name="Qiu B.Y."/>
            <person name="Chen P.T."/>
            <person name="Zhang W."/>
            <person name="Slipinski A."/>
            <person name="Escalona H.E."/>
            <person name="Waterhouse R.M."/>
            <person name="Zwick A."/>
            <person name="Pang H."/>
        </authorList>
    </citation>
    <scope>NUCLEOTIDE SEQUENCE [LARGE SCALE GENOMIC DNA]</scope>
    <source>
        <strain evidence="3">SYSU2018</strain>
    </source>
</reference>
<accession>A0ABD2PHA1</accession>
<proteinExistence type="predicted"/>
<feature type="region of interest" description="Disordered" evidence="1">
    <location>
        <begin position="287"/>
        <end position="324"/>
    </location>
</feature>
<gene>
    <name evidence="3" type="ORF">HHI36_023538</name>
</gene>
<dbReference type="EMBL" id="JABFTP020000186">
    <property type="protein sequence ID" value="KAL3290177.1"/>
    <property type="molecule type" value="Genomic_DNA"/>
</dbReference>
<protein>
    <submittedName>
        <fullName evidence="3">Uncharacterized protein</fullName>
    </submittedName>
</protein>
<evidence type="ECO:0000313" key="4">
    <source>
        <dbReference type="Proteomes" id="UP001516400"/>
    </source>
</evidence>
<evidence type="ECO:0000256" key="2">
    <source>
        <dbReference type="SAM" id="SignalP"/>
    </source>
</evidence>
<dbReference type="Proteomes" id="UP001516400">
    <property type="component" value="Unassembled WGS sequence"/>
</dbReference>
<comment type="caution">
    <text evidence="3">The sequence shown here is derived from an EMBL/GenBank/DDBJ whole genome shotgun (WGS) entry which is preliminary data.</text>
</comment>
<keyword evidence="4" id="KW-1185">Reference proteome</keyword>
<sequence>MHILLFTYITLSVTSCGAVGLSSKLDFGDDSGASLIRTQQRSIPIRIDHVEIKKDKLDIIGKQDVKCSTTGCNTTKSKENNEVINTDVVVHVKTSVDVNNKTKEHEDVPDVPVVLGTNGVGVRNLNTNFQRGLQYQPASSQYGGNSFPLVVTNIEDAFPSLTSTLVPASLVQKHEGVDIKIKTLPPVMISMVDGYEYKTNQGGLEVKIPYFEPSYHNHYYGENSPSQVMFHPMKKSGYNPVAFNVPRPAYSFSPWNSNKLPVLSQNPHHPTNCMCTNNQNVHGLRWYPSNSNPVTHNQKGVESRNRGRYDDPGAQINDKLAPLN</sequence>
<dbReference type="AlphaFoldDB" id="A0ABD2PHA1"/>
<feature type="signal peptide" evidence="2">
    <location>
        <begin position="1"/>
        <end position="18"/>
    </location>
</feature>
<name>A0ABD2PHA1_9CUCU</name>